<dbReference type="InterPro" id="IPR018905">
    <property type="entry name" value="A-galactase_NEW3"/>
</dbReference>
<accession>A0A380BCV0</accession>
<sequence>MKGGFIRAVSYKMKGVLNLKRSFTLLIAVLLILTPVSFSGFAQKETEHDVDLWNVVKPLSTTVTFLNTGAHPDDERSDFLAYLSRGLGVKTSSLIANRGEGGQNEIGTELGNPLGIIRSNEMIEAAEITGVKAYHLSETTSDSIYDFGFSKSPEETLEKWDEELTYERLIRFIRTYQPDIVMPSFRDVVSQHGHHRAMTILSERAYADAADPDVFPNQLEEGLEVWQTKKLYLPAASKESATLSIEIGDYDPVYEMTYPQLGEASRYLHKSQGMGRDIPAEPRQTHLELVNSTVPTEENDLFEGIPYDLNEWADIVAQPGLSNQLRKLQGSLDEIIDLYPNRTAIFPESQQALKETHQLIQKIKKAKLSQDVKNDLLHKLELKVDQLTQVSFVSSNLQVETDISSHVLTQGQEVKLTMTIANDGGHKINHVQAALDIPENWESNGPINLKHLKPGEAKTAEFHLKVPEDAAYYHPYDEPAIQPIVSYKEKGTETTTTVALDNTVAVLPELGVSIDPENVMVNTSDVQENIPLTVKVKNYAANNQDAKVSLKLPKGWSSEPEITELTFTERFVEKEVAFTVTPPADIEEGNFEIGAIVESNGKKFNTTVQEIQYDHINDEYFLYSSVANGIAFELLIPDNLNIGYIESGFDNTANHLMNAGFKITKLTEADIESSDLSQYDSIVTGIRANLSRPDLVKNNDRLLQYVEDGGHLVVQYHKPNDNWDPHTSAPYHLQIGSPSIQWRVTDEEAEVTMTQPNHKLFNYPNQITSNDWDNWVQERGLYFPMNWDNRYETFVEMADPDEEPFDGGILLAEYGEGTYLYSNLVFYRQIDGQVPGGYRIFTNLISYGVEE</sequence>
<evidence type="ECO:0000313" key="3">
    <source>
        <dbReference type="Proteomes" id="UP000254519"/>
    </source>
</evidence>
<evidence type="ECO:0000313" key="2">
    <source>
        <dbReference type="EMBL" id="SUI99282.1"/>
    </source>
</evidence>
<dbReference type="AlphaFoldDB" id="A0A380BCV0"/>
<dbReference type="InterPro" id="IPR003737">
    <property type="entry name" value="GlcNAc_PI_deacetylase-related"/>
</dbReference>
<organism evidence="2 3">
    <name type="scientific">Sporosarcina pasteurii</name>
    <name type="common">Bacillus pasteurii</name>
    <dbReference type="NCBI Taxonomy" id="1474"/>
    <lineage>
        <taxon>Bacteria</taxon>
        <taxon>Bacillati</taxon>
        <taxon>Bacillota</taxon>
        <taxon>Bacilli</taxon>
        <taxon>Bacillales</taxon>
        <taxon>Caryophanaceae</taxon>
        <taxon>Sporosarcina</taxon>
    </lineage>
</organism>
<dbReference type="EMBL" id="UGYZ01000002">
    <property type="protein sequence ID" value="SUI99282.1"/>
    <property type="molecule type" value="Genomic_DNA"/>
</dbReference>
<reference evidence="2 3" key="1">
    <citation type="submission" date="2018-06" db="EMBL/GenBank/DDBJ databases">
        <authorList>
            <consortium name="Pathogen Informatics"/>
            <person name="Doyle S."/>
        </authorList>
    </citation>
    <scope>NUCLEOTIDE SEQUENCE [LARGE SCALE GENOMIC DNA]</scope>
    <source>
        <strain evidence="3">ATCC 11859 / DSM 33 / NCIB 8841 / NCTC 4822</strain>
    </source>
</reference>
<dbReference type="InterPro" id="IPR013783">
    <property type="entry name" value="Ig-like_fold"/>
</dbReference>
<dbReference type="Gene3D" id="2.60.40.10">
    <property type="entry name" value="Immunoglobulins"/>
    <property type="match status" value="1"/>
</dbReference>
<dbReference type="InterPro" id="IPR024078">
    <property type="entry name" value="LmbE-like_dom_sf"/>
</dbReference>
<dbReference type="InterPro" id="IPR029062">
    <property type="entry name" value="Class_I_gatase-like"/>
</dbReference>
<dbReference type="Gene3D" id="3.40.50.10320">
    <property type="entry name" value="LmbE-like"/>
    <property type="match status" value="1"/>
</dbReference>
<proteinExistence type="predicted"/>
<dbReference type="Pfam" id="PF10633">
    <property type="entry name" value="NPCBM_assoc"/>
    <property type="match status" value="1"/>
</dbReference>
<keyword evidence="3" id="KW-1185">Reference proteome</keyword>
<dbReference type="Proteomes" id="UP000254519">
    <property type="component" value="Unassembled WGS sequence"/>
</dbReference>
<evidence type="ECO:0000259" key="1">
    <source>
        <dbReference type="Pfam" id="PF10633"/>
    </source>
</evidence>
<protein>
    <submittedName>
        <fullName evidence="2">Uncharacterized proteins, LmbE homologs</fullName>
    </submittedName>
</protein>
<gene>
    <name evidence="2" type="ORF">NCTC4822_00543</name>
</gene>
<dbReference type="SUPFAM" id="SSF52317">
    <property type="entry name" value="Class I glutamine amidotransferase-like"/>
    <property type="match status" value="1"/>
</dbReference>
<name>A0A380BCV0_SPOPA</name>
<dbReference type="SUPFAM" id="SSF102588">
    <property type="entry name" value="LmbE-like"/>
    <property type="match status" value="1"/>
</dbReference>
<feature type="domain" description="Alpha-galactosidase NEW3" evidence="1">
    <location>
        <begin position="409"/>
        <end position="472"/>
    </location>
</feature>
<dbReference type="Pfam" id="PF02585">
    <property type="entry name" value="PIG-L"/>
    <property type="match status" value="1"/>
</dbReference>